<dbReference type="Proteomes" id="UP000318571">
    <property type="component" value="Chromosome 8"/>
</dbReference>
<feature type="region of interest" description="Disordered" evidence="1">
    <location>
        <begin position="1945"/>
        <end position="2239"/>
    </location>
</feature>
<evidence type="ECO:0000256" key="1">
    <source>
        <dbReference type="SAM" id="MobiDB-lite"/>
    </source>
</evidence>
<dbReference type="STRING" id="6832.A0A553N721"/>
<feature type="compositionally biased region" description="Polar residues" evidence="1">
    <location>
        <begin position="59"/>
        <end position="74"/>
    </location>
</feature>
<accession>A0A553N721</accession>
<evidence type="ECO:0000313" key="2">
    <source>
        <dbReference type="EMBL" id="TRY61200.1"/>
    </source>
</evidence>
<proteinExistence type="predicted"/>
<feature type="region of interest" description="Disordered" evidence="1">
    <location>
        <begin position="57"/>
        <end position="97"/>
    </location>
</feature>
<keyword evidence="3" id="KW-1185">Reference proteome</keyword>
<feature type="compositionally biased region" description="Low complexity" evidence="1">
    <location>
        <begin position="75"/>
        <end position="92"/>
    </location>
</feature>
<feature type="compositionally biased region" description="Basic and acidic residues" evidence="1">
    <location>
        <begin position="2089"/>
        <end position="2099"/>
    </location>
</feature>
<feature type="compositionally biased region" description="Basic and acidic residues" evidence="1">
    <location>
        <begin position="1773"/>
        <end position="1789"/>
    </location>
</feature>
<sequence>MSFCRITGKARNLPKPNFFPIIPPVCPGDARVMCRITTKRMDYHNYVPLIEAGKRPESVKNQLSQNKENLNVNLSSKSSDGISKSDGNSSKNTLGVHEDRPDFKYVEPVLKSDAVDKCDLKAFEDLQRILKRYKKGLNSEDAHKKFVYLMPSMLCGLVVPAAVEEAIRHGDLESVSVAKGCDKAIFKMKGKPTLFVSLREIDMENRPGQGSSNNGLDYEGKVFFDGRGQSKDTLSKQRQAIESKKRKTLANKKIFEDLERQADEQMQRDLEISAARDGGGKAETQRKRIREAKKYRKALQEFKDKNLPQGNMTHYEDWETALKTNIHQLNWKKMDSIPEPILSTMQIPKAATKFQSFNEASLRQKKRERNVFIPDQPGLELVPMTEQLEPMDPKVSPELFNFIAASKKQDCPVNSSVKSMFANSEETLKMLPTLAEFALIGNLLRQGKQSHRKCCLYDHGDGAKYAPDPSHAPSGSNVIVGAIVEIEPDQFKFIPGEEVKQENGQMSLVPGQKMAAAGGEFIPGLCIRGDEPGQFKFIPGTFSNNKKDRFQFVAGQFISRSDGTGDFVQGDFVQGQIVHTPKGAKFVEGQTINTVDGLKFVACSMVETETGPQLVPGTVIDVGPEQCQFVPGQMVGGTTLDDCIFIPGQSAEIDGQRSFLPGQVINGEFVPGQMMRLDGNQAVFVPGQTVISEEGRNEFVCGIFEEGGKFTPGMTLDSLDGPVFVMGRLCSQEGKTMFVPGKITNSGDPIASAKGQARFEKAKDVSDIVMKSSSPTESSSLVVDGNSLSLAFKKMRPQKGAMVQTKRGPQFIPEDGELPEDRLPGKNSITTGRLECGEEGQVFIPGKSMQLNGIKTFIPGKMVPNEDGTETFVPGKVIQTKNGPKFVSGQVIQTEDGEKFLPGIVMDSPNGKIFVPAMEIQTKSGHLLIPGQVIVTDNGLKFVPGDIVSTEKGALFVPGLVIDSPDGAKFIHGEVIETPDGPRVLPPDVRGDGNMDYCVQGFDINMEEVRLLLGKSNSSGDVTDLLGGVGGAVVSPEALKALAEGFECVKSNVIPTMGAQGDVDKLLNDELLDAYDSPAVRKIINGVFTAVFTELCAKVEEVEQATLTYTNGPLKANMKSTLMSQMKLNPALDKLKSIFEKKNVSESEENEILNLIAGIITCSIPGALKECCSDKSKDDLEEEEFKEALLDCIEESIQSILGEDGVISNGIFEDIQELVKLAKDLEFDENQSFFSKVAAVTEGRCNSKFVNKLMTQLEGPGGVSNIDTKEIANKLVNVLGSKVELQDAFKEMSEKNPDFIKEVLEQLSHEGRHSTNENTVELLQNAIVKAVEDNCQKQLDVLIDQLQEAGETGALTDEDVRSMLKQAIGLAKYMKRPQVVDQLTELLHDPVMINAIKDDGMTRDILRKLLVLRKLAGRDKKKRHKLQQLENYNSDSAREDDSLKEFVNQSKILTTSTGMSGKLKKSKSMIKKSKSMIMTAKDIPMTAFMAMKSNTDEKDEKWLQNFLSESVMEDIPWECSKALIILKEGLQAIIPREASRSILLGDASYTLIDDNGVEFFLSPSDKQRRENGDASPESAEPKLKTMRDLLQSDPDYKGKFSKLGSNYVDSKIKGPTMDSIPFKGSLSSSTKLNGETSFGSKLRSSKSPSPLDDIRKPPKPSVNFRIATDAEIMDSLEKYRPKNHRLPNVPNLEAGPPVADCSNINDLRDYYAGLGTHQRAMKRLSLLNGGHSRIQDEDEPEHFETFKPQMPSRRFSVDSYSNPGPRSFSVRPNEPHFQRGLDRNDHNNWEEEDTFPGRPGPNGANLGRNMDNYRPERDEFMDQIGPSYPRRPSAMRQLSRESDETPAMSAYDMSGLDDSTKKILDRARSIRSKPIWEGEADNGGRRNKYDESTGHTKKMYNWDDDTFEYVPEEKAAPAPQDDTMLSSKTRTMLDKLKESTMALQGLNEQSTDDPYARPFGQGVEAPQSRAKRPSRFLRSNSAMDGPREPARAPSIEPIRSRFAASPSPPNHRPYGAAMGLADNILSIRSDNGRRSSRAPDDDPYNGYTRNTKRGEPSYSQSSRGRSSQFGRDTASPENDNYPRFTSSRDYNHRPRRESPELPTKSGNKFSSSRGRRGEDDEDFDSMIANLKKKTSGRDMLQRVSQIEGRDVTPPRQAGGGSKYGRQTSGYGDDSDSNDDNTRFQQRPAPGRARYSKGPSYSSRNDFSDDESDFPTRPKPTSRFARRPPPPRDFDNEDDD</sequence>
<name>A0A553N721_TIGCA</name>
<comment type="caution">
    <text evidence="2">The sequence shown here is derived from an EMBL/GenBank/DDBJ whole genome shotgun (WGS) entry which is preliminary data.</text>
</comment>
<feature type="compositionally biased region" description="Low complexity" evidence="1">
    <location>
        <begin position="2057"/>
        <end position="2071"/>
    </location>
</feature>
<feature type="region of interest" description="Disordered" evidence="1">
    <location>
        <begin position="799"/>
        <end position="832"/>
    </location>
</feature>
<gene>
    <name evidence="2" type="ORF">TCAL_03203</name>
</gene>
<feature type="region of interest" description="Disordered" evidence="1">
    <location>
        <begin position="1753"/>
        <end position="1813"/>
    </location>
</feature>
<protein>
    <submittedName>
        <fullName evidence="2">Uncharacterized protein</fullName>
    </submittedName>
</protein>
<dbReference type="EMBL" id="VCGU01000459">
    <property type="protein sequence ID" value="TRY61200.1"/>
    <property type="molecule type" value="Genomic_DNA"/>
</dbReference>
<feature type="compositionally biased region" description="Basic and acidic residues" evidence="1">
    <location>
        <begin position="2030"/>
        <end position="2040"/>
    </location>
</feature>
<organism evidence="2 3">
    <name type="scientific">Tigriopus californicus</name>
    <name type="common">Marine copepod</name>
    <dbReference type="NCBI Taxonomy" id="6832"/>
    <lineage>
        <taxon>Eukaryota</taxon>
        <taxon>Metazoa</taxon>
        <taxon>Ecdysozoa</taxon>
        <taxon>Arthropoda</taxon>
        <taxon>Crustacea</taxon>
        <taxon>Multicrustacea</taxon>
        <taxon>Hexanauplia</taxon>
        <taxon>Copepoda</taxon>
        <taxon>Harpacticoida</taxon>
        <taxon>Harpacticidae</taxon>
        <taxon>Tigriopus</taxon>
    </lineage>
</organism>
<feature type="region of interest" description="Disordered" evidence="1">
    <location>
        <begin position="1633"/>
        <end position="1661"/>
    </location>
</feature>
<feature type="compositionally biased region" description="Polar residues" evidence="1">
    <location>
        <begin position="2075"/>
        <end position="2088"/>
    </location>
</feature>
<reference evidence="2 3" key="1">
    <citation type="journal article" date="2018" name="Nat. Ecol. Evol.">
        <title>Genomic signatures of mitonuclear coevolution across populations of Tigriopus californicus.</title>
        <authorList>
            <person name="Barreto F.S."/>
            <person name="Watson E.T."/>
            <person name="Lima T.G."/>
            <person name="Willett C.S."/>
            <person name="Edmands S."/>
            <person name="Li W."/>
            <person name="Burton R.S."/>
        </authorList>
    </citation>
    <scope>NUCLEOTIDE SEQUENCE [LARGE SCALE GENOMIC DNA]</scope>
    <source>
        <strain evidence="2 3">San Diego</strain>
    </source>
</reference>
<feature type="compositionally biased region" description="Low complexity" evidence="1">
    <location>
        <begin position="1640"/>
        <end position="1651"/>
    </location>
</feature>
<feature type="region of interest" description="Disordered" evidence="1">
    <location>
        <begin position="1562"/>
        <end position="1583"/>
    </location>
</feature>
<evidence type="ECO:0000313" key="3">
    <source>
        <dbReference type="Proteomes" id="UP000318571"/>
    </source>
</evidence>